<dbReference type="PANTHER" id="PTHR43630">
    <property type="entry name" value="POLY-BETA-1,6-N-ACETYL-D-GLUCOSAMINE SYNTHASE"/>
    <property type="match status" value="1"/>
</dbReference>
<dbReference type="GO" id="GO:0016757">
    <property type="term" value="F:glycosyltransferase activity"/>
    <property type="evidence" value="ECO:0007669"/>
    <property type="project" value="UniProtKB-KW"/>
</dbReference>
<dbReference type="InterPro" id="IPR029044">
    <property type="entry name" value="Nucleotide-diphossugar_trans"/>
</dbReference>
<feature type="domain" description="Glycosyltransferase 2-like" evidence="6">
    <location>
        <begin position="217"/>
        <end position="343"/>
    </location>
</feature>
<evidence type="ECO:0000256" key="3">
    <source>
        <dbReference type="ARBA" id="ARBA00022679"/>
    </source>
</evidence>
<evidence type="ECO:0000259" key="6">
    <source>
        <dbReference type="Pfam" id="PF13632"/>
    </source>
</evidence>
<comment type="similarity">
    <text evidence="1">Belongs to the glycosyltransferase 2 family.</text>
</comment>
<proteinExistence type="inferred from homology"/>
<dbReference type="InterPro" id="IPR001173">
    <property type="entry name" value="Glyco_trans_2-like"/>
</dbReference>
<keyword evidence="8" id="KW-1185">Reference proteome</keyword>
<feature type="transmembrane region" description="Helical" evidence="4">
    <location>
        <begin position="6"/>
        <end position="23"/>
    </location>
</feature>
<feature type="transmembrane region" description="Helical" evidence="4">
    <location>
        <begin position="369"/>
        <end position="390"/>
    </location>
</feature>
<dbReference type="SUPFAM" id="SSF53448">
    <property type="entry name" value="Nucleotide-diphospho-sugar transferases"/>
    <property type="match status" value="1"/>
</dbReference>
<dbReference type="AlphaFoldDB" id="H2BY38"/>
<reference evidence="8" key="1">
    <citation type="journal article" date="2012" name="Stand. Genomic Sci.">
        <title>Genome sequence of the Antarctic rhodopsins-containing flavobacterium Gillisia limnaea type strain (R-8282(T)).</title>
        <authorList>
            <person name="Riedel T."/>
            <person name="Held B."/>
            <person name="Nolan M."/>
            <person name="Lucas S."/>
            <person name="Lapidus A."/>
            <person name="Tice H."/>
            <person name="Del Rio T.G."/>
            <person name="Cheng J.F."/>
            <person name="Han C."/>
            <person name="Tapia R."/>
            <person name="Goodwin L.A."/>
            <person name="Pitluck S."/>
            <person name="Liolios K."/>
            <person name="Mavromatis K."/>
            <person name="Pagani I."/>
            <person name="Ivanova N."/>
            <person name="Mikhailova N."/>
            <person name="Pati A."/>
            <person name="Chen A."/>
            <person name="Palaniappan K."/>
            <person name="Land M."/>
            <person name="Rohde M."/>
            <person name="Tindall B.J."/>
            <person name="Detter J.C."/>
            <person name="Goker M."/>
            <person name="Bristow J."/>
            <person name="Eisen J.A."/>
            <person name="Markowitz V."/>
            <person name="Hugenholtz P."/>
            <person name="Kyrpides N.C."/>
            <person name="Klenk H.P."/>
            <person name="Woyke T."/>
        </authorList>
    </citation>
    <scope>NUCLEOTIDE SEQUENCE [LARGE SCALE GENOMIC DNA]</scope>
    <source>
        <strain evidence="8">DSM 15749 / LMG 21470 / R-8282</strain>
    </source>
</reference>
<feature type="transmembrane region" description="Helical" evidence="4">
    <location>
        <begin position="309"/>
        <end position="333"/>
    </location>
</feature>
<feature type="transmembrane region" description="Helical" evidence="4">
    <location>
        <begin position="339"/>
        <end position="357"/>
    </location>
</feature>
<dbReference type="EMBL" id="JH594606">
    <property type="protein sequence ID" value="EHQ03244.1"/>
    <property type="molecule type" value="Genomic_DNA"/>
</dbReference>
<dbReference type="RefSeq" id="WP_006989551.1">
    <property type="nucleotide sequence ID" value="NZ_JH594606.1"/>
</dbReference>
<accession>H2BY38</accession>
<dbReference type="PANTHER" id="PTHR43630:SF1">
    <property type="entry name" value="POLY-BETA-1,6-N-ACETYL-D-GLUCOSAMINE SYNTHASE"/>
    <property type="match status" value="1"/>
</dbReference>
<keyword evidence="4" id="KW-0472">Membrane</keyword>
<evidence type="ECO:0000313" key="8">
    <source>
        <dbReference type="Proteomes" id="UP000003844"/>
    </source>
</evidence>
<keyword evidence="4" id="KW-0812">Transmembrane</keyword>
<dbReference type="Pfam" id="PF00535">
    <property type="entry name" value="Glycos_transf_2"/>
    <property type="match status" value="1"/>
</dbReference>
<dbReference type="OrthoDB" id="9805625at2"/>
<dbReference type="HOGENOM" id="CLU_055604_1_0_10"/>
<keyword evidence="3 7" id="KW-0808">Transferase</keyword>
<dbReference type="Pfam" id="PF13632">
    <property type="entry name" value="Glyco_trans_2_3"/>
    <property type="match status" value="1"/>
</dbReference>
<evidence type="ECO:0000256" key="4">
    <source>
        <dbReference type="SAM" id="Phobius"/>
    </source>
</evidence>
<keyword evidence="2" id="KW-0328">Glycosyltransferase</keyword>
<evidence type="ECO:0000256" key="2">
    <source>
        <dbReference type="ARBA" id="ARBA00022676"/>
    </source>
</evidence>
<dbReference type="Proteomes" id="UP000003844">
    <property type="component" value="Unassembled WGS sequence"/>
</dbReference>
<evidence type="ECO:0000259" key="5">
    <source>
        <dbReference type="Pfam" id="PF00535"/>
    </source>
</evidence>
<evidence type="ECO:0000313" key="7">
    <source>
        <dbReference type="EMBL" id="EHQ03244.1"/>
    </source>
</evidence>
<name>H2BY38_GILLR</name>
<feature type="domain" description="Glycosyltransferase 2-like" evidence="5">
    <location>
        <begin position="41"/>
        <end position="172"/>
    </location>
</feature>
<keyword evidence="4" id="KW-1133">Transmembrane helix</keyword>
<protein>
    <submittedName>
        <fullName evidence="7">Glycosyl transferase family 2</fullName>
    </submittedName>
</protein>
<dbReference type="eggNOG" id="COG1215">
    <property type="taxonomic scope" value="Bacteria"/>
</dbReference>
<organism evidence="7 8">
    <name type="scientific">Gillisia limnaea (strain DSM 15749 / LMG 21470 / R-8282)</name>
    <dbReference type="NCBI Taxonomy" id="865937"/>
    <lineage>
        <taxon>Bacteria</taxon>
        <taxon>Pseudomonadati</taxon>
        <taxon>Bacteroidota</taxon>
        <taxon>Flavobacteriia</taxon>
        <taxon>Flavobacteriales</taxon>
        <taxon>Flavobacteriaceae</taxon>
        <taxon>Gillisia</taxon>
    </lineage>
</organism>
<dbReference type="STRING" id="865937.Gilli_2627"/>
<gene>
    <name evidence="7" type="ORF">Gilli_2627</name>
</gene>
<evidence type="ECO:0000256" key="1">
    <source>
        <dbReference type="ARBA" id="ARBA00006739"/>
    </source>
</evidence>
<sequence>MTLFLIFITGLYLTLMLLLLIGWRKIPKFSLKHASPEINFSIIIPYRNEAENLPLLLNSILKLKYPLSQFEILLVNDSSEDGSRKICSDFKTRYPELQISLIENHRISGSPKKDAILIAAKKAIFPYILTTDADCKLPKFWLQAFNEKILETGAKLIAGPVATFKPLLNPSISESSKTEKSLYNQDIQKEKRRLKYFHAFQEMDFLSLQIAGAGGFGLKKAFMCNGANLCYSKAAFFEIGGFSGNGEISSGDDVFLLQKFAEKKLKITFLKCHEAIVLTKPQQNLTALISQRIRWAAKTPAYKSLFAKLIGFSVLMLNFSLILGCFLTFFNFIPYQPVLLMFFFKFNVDFALLFYSAAFFHRKDILRNYFWSSLVYPVFSTSVALMSLFIKFEWKGRTYKK</sequence>
<dbReference type="Gene3D" id="3.90.550.10">
    <property type="entry name" value="Spore Coat Polysaccharide Biosynthesis Protein SpsA, Chain A"/>
    <property type="match status" value="1"/>
</dbReference>